<name>A0A2D0AIE9_9FLAO</name>
<dbReference type="AlphaFoldDB" id="A0A2D0AIE9"/>
<evidence type="ECO:0000313" key="4">
    <source>
        <dbReference type="Proteomes" id="UP000197768"/>
    </source>
</evidence>
<comment type="caution">
    <text evidence="3">The sequence shown here is derived from an EMBL/GenBank/DDBJ whole genome shotgun (WGS) entry which is preliminary data.</text>
</comment>
<sequence length="415" mass="49255">MKSNYIFVLLLFSFVTQSQLVENVAPFNIKNIAFKQATNVVFPFFQIRESFEFSFDDLYGTEEDYYFTLTHCNYDWTVSDLTRNEYLNGNDNQRIQDYQNSFNTLQGYSHYRLSFPNSFCQIIKSGNYILTILNKNKEIVFSRKFMIYENGIEVPIQIKRSRNLVDITEKHNIEFTVKSKNILFQNPLQNIKIALFQNGRWNTAKYNIKPQYTIGNDLIYRYNTETQFWAGNEYYYYDNKDIKTPTNNIAKVESNSGLYKTLLYTNEVRKDKGYTFFPDINGLFQNRNIFARDNNDVETDYTWVYFSLFAPNYAKDQAIYVTGLFNNYQMTDENKMDYNTSKGIYEKAIMIKQGFINYNYTLVNSKNQIDYQNAIDGNYYQTENKYHVFVYYRANGERFDRIIGIGEANSQNITN</sequence>
<protein>
    <submittedName>
        <fullName evidence="3">DUF5103 domain-containing protein</fullName>
    </submittedName>
</protein>
<organism evidence="3 4">
    <name type="scientific">Flavobacterium davisii</name>
    <dbReference type="NCBI Taxonomy" id="2906077"/>
    <lineage>
        <taxon>Bacteria</taxon>
        <taxon>Pseudomonadati</taxon>
        <taxon>Bacteroidota</taxon>
        <taxon>Flavobacteriia</taxon>
        <taxon>Flavobacteriales</taxon>
        <taxon>Flavobacteriaceae</taxon>
        <taxon>Flavobacterium</taxon>
    </lineage>
</organism>
<dbReference type="EMBL" id="MTCZ01000098">
    <property type="protein sequence ID" value="OWP83596.1"/>
    <property type="molecule type" value="Genomic_DNA"/>
</dbReference>
<feature type="domain" description="Type 9 secretion system plug protein N-terminal" evidence="2">
    <location>
        <begin position="29"/>
        <end position="149"/>
    </location>
</feature>
<evidence type="ECO:0000259" key="2">
    <source>
        <dbReference type="Pfam" id="PF17116"/>
    </source>
</evidence>
<accession>A0A2D0AIE9</accession>
<dbReference type="RefSeq" id="WP_088393387.1">
    <property type="nucleotide sequence ID" value="NZ_MTCZ01000098.1"/>
</dbReference>
<reference evidence="3 4" key="1">
    <citation type="journal article" date="2017" name="Infect. Genet. Evol.">
        <title>Comparative genome analysis of fish pathogen Flavobacterium columnare reveals extensive sequence diversity within the species.</title>
        <authorList>
            <person name="Kayansamruaj P."/>
            <person name="Dong H.T."/>
            <person name="Hirono I."/>
            <person name="Kondo H."/>
            <person name="Senapin S."/>
            <person name="Rodkhum C."/>
        </authorList>
    </citation>
    <scope>NUCLEOTIDE SEQUENCE [LARGE SCALE GENOMIC DNA]</scope>
    <source>
        <strain evidence="3 4">1215</strain>
    </source>
</reference>
<keyword evidence="1" id="KW-0732">Signal</keyword>
<proteinExistence type="predicted"/>
<dbReference type="InterPro" id="IPR031345">
    <property type="entry name" value="T9SS_Plug_N"/>
</dbReference>
<dbReference type="InterPro" id="IPR013783">
    <property type="entry name" value="Ig-like_fold"/>
</dbReference>
<dbReference type="Pfam" id="PF17116">
    <property type="entry name" value="T9SS_plug_1st"/>
    <property type="match status" value="1"/>
</dbReference>
<feature type="chain" id="PRO_5012203596" evidence="1">
    <location>
        <begin position="21"/>
        <end position="415"/>
    </location>
</feature>
<dbReference type="Proteomes" id="UP000197768">
    <property type="component" value="Unassembled WGS sequence"/>
</dbReference>
<dbReference type="Gene3D" id="2.60.40.10">
    <property type="entry name" value="Immunoglobulins"/>
    <property type="match status" value="1"/>
</dbReference>
<evidence type="ECO:0000313" key="3">
    <source>
        <dbReference type="EMBL" id="OWP83596.1"/>
    </source>
</evidence>
<feature type="signal peptide" evidence="1">
    <location>
        <begin position="1"/>
        <end position="20"/>
    </location>
</feature>
<gene>
    <name evidence="3" type="ORF">BWK59_09695</name>
</gene>
<evidence type="ECO:0000256" key="1">
    <source>
        <dbReference type="SAM" id="SignalP"/>
    </source>
</evidence>